<gene>
    <name evidence="2" type="ORF">PHACADRAFT_108825</name>
</gene>
<dbReference type="InParanoid" id="K5VBM4"/>
<dbReference type="InterPro" id="IPR008906">
    <property type="entry name" value="HATC_C_dom"/>
</dbReference>
<evidence type="ECO:0000313" key="2">
    <source>
        <dbReference type="EMBL" id="EKM48508.1"/>
    </source>
</evidence>
<accession>K5VBM4</accession>
<protein>
    <recommendedName>
        <fullName evidence="1">HAT C-terminal dimerisation domain-containing protein</fullName>
    </recommendedName>
</protein>
<dbReference type="InterPro" id="IPR012337">
    <property type="entry name" value="RNaseH-like_sf"/>
</dbReference>
<dbReference type="GeneID" id="18907540"/>
<dbReference type="Pfam" id="PF05699">
    <property type="entry name" value="Dimer_Tnp_hAT"/>
    <property type="match status" value="1"/>
</dbReference>
<sequence length="233" mass="26287">MFLHVTDRVSQSNVLLLHKVIPVIDILTSKLVDAISDTQLPNQICFTAALGWEVLNKYYFATDESIMYCCAMNMYYYKLDYFRCQKWEAPWIGMIESLLRKQWNFHYKPKATEVSSASTSQCTDTPANMFTSLNMLDMDLNVDALDEWLQSPPLLTVNDLLAFWDVQVNGPNCLLASIALDSLSVPAASTDIERAFSQGGLTVLKHCHSLNNESTRAATVISSWAAVMWLIPE</sequence>
<reference evidence="2 3" key="1">
    <citation type="journal article" date="2012" name="BMC Genomics">
        <title>Comparative genomics of the white-rot fungi, Phanerochaete carnosa and P. chrysosporium, to elucidate the genetic basis of the distinct wood types they colonize.</title>
        <authorList>
            <person name="Suzuki H."/>
            <person name="MacDonald J."/>
            <person name="Syed K."/>
            <person name="Salamov A."/>
            <person name="Hori C."/>
            <person name="Aerts A."/>
            <person name="Henrissat B."/>
            <person name="Wiebenga A."/>
            <person name="vanKuyk P.A."/>
            <person name="Barry K."/>
            <person name="Lindquist E."/>
            <person name="LaButti K."/>
            <person name="Lapidus A."/>
            <person name="Lucas S."/>
            <person name="Coutinho P."/>
            <person name="Gong Y."/>
            <person name="Samejima M."/>
            <person name="Mahadevan R."/>
            <person name="Abou-Zaid M."/>
            <person name="de Vries R.P."/>
            <person name="Igarashi K."/>
            <person name="Yadav J.S."/>
            <person name="Grigoriev I.V."/>
            <person name="Master E.R."/>
        </authorList>
    </citation>
    <scope>NUCLEOTIDE SEQUENCE [LARGE SCALE GENOMIC DNA]</scope>
    <source>
        <strain evidence="2 3">HHB-10118-sp</strain>
    </source>
</reference>
<name>K5VBM4_PHACS</name>
<dbReference type="EMBL" id="JH930983">
    <property type="protein sequence ID" value="EKM48508.1"/>
    <property type="molecule type" value="Genomic_DNA"/>
</dbReference>
<proteinExistence type="predicted"/>
<dbReference type="Proteomes" id="UP000008370">
    <property type="component" value="Unassembled WGS sequence"/>
</dbReference>
<evidence type="ECO:0000313" key="3">
    <source>
        <dbReference type="Proteomes" id="UP000008370"/>
    </source>
</evidence>
<dbReference type="OrthoDB" id="3359487at2759"/>
<dbReference type="AlphaFoldDB" id="K5VBM4"/>
<dbReference type="RefSeq" id="XP_007402940.1">
    <property type="nucleotide sequence ID" value="XM_007402878.1"/>
</dbReference>
<feature type="domain" description="HAT C-terminal dimerisation" evidence="1">
    <location>
        <begin position="145"/>
        <end position="224"/>
    </location>
</feature>
<dbReference type="KEGG" id="pco:PHACADRAFT_108825"/>
<dbReference type="HOGENOM" id="CLU_009123_4_3_1"/>
<keyword evidence="3" id="KW-1185">Reference proteome</keyword>
<organism evidence="2 3">
    <name type="scientific">Phanerochaete carnosa (strain HHB-10118-sp)</name>
    <name type="common">White-rot fungus</name>
    <name type="synonym">Peniophora carnosa</name>
    <dbReference type="NCBI Taxonomy" id="650164"/>
    <lineage>
        <taxon>Eukaryota</taxon>
        <taxon>Fungi</taxon>
        <taxon>Dikarya</taxon>
        <taxon>Basidiomycota</taxon>
        <taxon>Agaricomycotina</taxon>
        <taxon>Agaricomycetes</taxon>
        <taxon>Polyporales</taxon>
        <taxon>Phanerochaetaceae</taxon>
        <taxon>Phanerochaete</taxon>
    </lineage>
</organism>
<dbReference type="SUPFAM" id="SSF53098">
    <property type="entry name" value="Ribonuclease H-like"/>
    <property type="match status" value="1"/>
</dbReference>
<dbReference type="GO" id="GO:0046983">
    <property type="term" value="F:protein dimerization activity"/>
    <property type="evidence" value="ECO:0007669"/>
    <property type="project" value="InterPro"/>
</dbReference>
<evidence type="ECO:0000259" key="1">
    <source>
        <dbReference type="Pfam" id="PF05699"/>
    </source>
</evidence>